<reference evidence="2 3" key="2">
    <citation type="submission" date="2018-06" db="EMBL/GenBank/DDBJ databases">
        <title>Metagenomic assembly of (sub)arctic Cyanobacteria and their associated microbiome from non-axenic cultures.</title>
        <authorList>
            <person name="Baurain D."/>
        </authorList>
    </citation>
    <scope>NUCLEOTIDE SEQUENCE [LARGE SCALE GENOMIC DNA]</scope>
    <source>
        <strain evidence="2">ULC066bin1</strain>
    </source>
</reference>
<dbReference type="Pfam" id="PF13175">
    <property type="entry name" value="AAA_15"/>
    <property type="match status" value="1"/>
</dbReference>
<dbReference type="SUPFAM" id="SSF52540">
    <property type="entry name" value="P-loop containing nucleoside triphosphate hydrolases"/>
    <property type="match status" value="1"/>
</dbReference>
<evidence type="ECO:0000313" key="2">
    <source>
        <dbReference type="EMBL" id="PZO43752.1"/>
    </source>
</evidence>
<proteinExistence type="predicted"/>
<evidence type="ECO:0000259" key="1">
    <source>
        <dbReference type="Pfam" id="PF13175"/>
    </source>
</evidence>
<gene>
    <name evidence="2" type="ORF">DCF19_03740</name>
</gene>
<dbReference type="AlphaFoldDB" id="A0A2W4WH31"/>
<dbReference type="InterPro" id="IPR027417">
    <property type="entry name" value="P-loop_NTPase"/>
</dbReference>
<name>A0A2W4WH31_9CYAN</name>
<protein>
    <recommendedName>
        <fullName evidence="1">Endonuclease GajA/Old nuclease/RecF-like AAA domain-containing protein</fullName>
    </recommendedName>
</protein>
<reference evidence="2 3" key="1">
    <citation type="submission" date="2018-04" db="EMBL/GenBank/DDBJ databases">
        <authorList>
            <person name="Go L.Y."/>
            <person name="Mitchell J.A."/>
        </authorList>
    </citation>
    <scope>NUCLEOTIDE SEQUENCE [LARGE SCALE GENOMIC DNA]</scope>
    <source>
        <strain evidence="2">ULC066bin1</strain>
    </source>
</reference>
<dbReference type="PANTHER" id="PTHR43581:SF2">
    <property type="entry name" value="EXCINUCLEASE ATPASE SUBUNIT"/>
    <property type="match status" value="1"/>
</dbReference>
<dbReference type="Gene3D" id="3.40.50.300">
    <property type="entry name" value="P-loop containing nucleotide triphosphate hydrolases"/>
    <property type="match status" value="1"/>
</dbReference>
<organism evidence="2 3">
    <name type="scientific">Pseudanabaena frigida</name>
    <dbReference type="NCBI Taxonomy" id="945775"/>
    <lineage>
        <taxon>Bacteria</taxon>
        <taxon>Bacillati</taxon>
        <taxon>Cyanobacteriota</taxon>
        <taxon>Cyanophyceae</taxon>
        <taxon>Pseudanabaenales</taxon>
        <taxon>Pseudanabaenaceae</taxon>
        <taxon>Pseudanabaena</taxon>
    </lineage>
</organism>
<feature type="domain" description="Endonuclease GajA/Old nuclease/RecF-like AAA" evidence="1">
    <location>
        <begin position="2"/>
        <end position="377"/>
    </location>
</feature>
<dbReference type="InterPro" id="IPR041685">
    <property type="entry name" value="AAA_GajA/Old/RecF-like"/>
</dbReference>
<dbReference type="PANTHER" id="PTHR43581">
    <property type="entry name" value="ATP/GTP PHOSPHATASE"/>
    <property type="match status" value="1"/>
</dbReference>
<comment type="caution">
    <text evidence="2">The sequence shown here is derived from an EMBL/GenBank/DDBJ whole genome shotgun (WGS) entry which is preliminary data.</text>
</comment>
<accession>A0A2W4WH31</accession>
<evidence type="ECO:0000313" key="3">
    <source>
        <dbReference type="Proteomes" id="UP000249467"/>
    </source>
</evidence>
<dbReference type="Proteomes" id="UP000249467">
    <property type="component" value="Unassembled WGS sequence"/>
</dbReference>
<sequence>MQKIIIKNFGAIKYAEIEIKKVLVLIGEQASGKSTIAKLIYFFKTLRDDVFKSIYQDKVASNFAQYNNVVIPLTEKFHDFFGLPDNLPDFNIKFYYDIEADRYVNLSMYSDYRDNRKLSVNFSDDFFSSSSITIGRIKQFLQERSTANNIDQLIYEQKKSEYTDRLINELNNLFNHRQVELLFIVAGRNITVRYSEFFEQHFFASIEKILEKNTNIKSQFKEQSVDEFLMSQFIKRVLFIKDVLGVYGSFKDITSRYQSPENDKERIKKIIHLVEKKNSEILKGEYTIDGNHEEKIILSDKESIFLRHASSGQQESVRILQDILFVILKQSKVFRIVEEPEAHLFPVAQKSLIELLALMVNQDDDNQLIITTHSPYILSVFNNLLFAQRVVDKNPSANAEISELIPKEFWLKAKDFSAYSLGNSSIEEEPKYCESIFNQQTGAIKQNYLDAVSEMLGGDFNSLYSVYTKNSRRR</sequence>
<dbReference type="EMBL" id="QBML01000004">
    <property type="protein sequence ID" value="PZO43752.1"/>
    <property type="molecule type" value="Genomic_DNA"/>
</dbReference>
<dbReference type="InterPro" id="IPR051396">
    <property type="entry name" value="Bact_Antivir_Def_Nuclease"/>
</dbReference>